<feature type="compositionally biased region" description="Low complexity" evidence="1">
    <location>
        <begin position="135"/>
        <end position="145"/>
    </location>
</feature>
<feature type="region of interest" description="Disordered" evidence="1">
    <location>
        <begin position="679"/>
        <end position="797"/>
    </location>
</feature>
<feature type="compositionally biased region" description="Low complexity" evidence="1">
    <location>
        <begin position="681"/>
        <end position="692"/>
    </location>
</feature>
<reference evidence="2 3" key="1">
    <citation type="journal article" date="2021" name="MBio">
        <title>A New Model Trypanosomatid, Novymonas esmeraldas: Genomic Perception of Its 'Candidatus Pandoraea novymonadis' Endosymbiont.</title>
        <authorList>
            <person name="Zakharova A."/>
            <person name="Saura A."/>
            <person name="Butenko A."/>
            <person name="Podesvova L."/>
            <person name="Warmusova S."/>
            <person name="Kostygov A.Y."/>
            <person name="Nenarokova A."/>
            <person name="Lukes J."/>
            <person name="Opperdoes F.R."/>
            <person name="Yurchenko V."/>
        </authorList>
    </citation>
    <scope>NUCLEOTIDE SEQUENCE [LARGE SCALE GENOMIC DNA]</scope>
    <source>
        <strain evidence="2 3">E262AT.01</strain>
    </source>
</reference>
<feature type="compositionally biased region" description="Low complexity" evidence="1">
    <location>
        <begin position="700"/>
        <end position="713"/>
    </location>
</feature>
<dbReference type="Proteomes" id="UP001430356">
    <property type="component" value="Unassembled WGS sequence"/>
</dbReference>
<feature type="region of interest" description="Disordered" evidence="1">
    <location>
        <begin position="183"/>
        <end position="242"/>
    </location>
</feature>
<sequence>MSSTAPEVGGAEKREVVEETPAATTATPTAATAAVAGTHSRMWSLKRYLTHWRSNGDDNDAAAAEVAEEDKRVKGEGETLPTADGDVPVPAPEAAAAAAAAAGPAPPTNIWLRRALERQSEFLAAQTRRDSKLSPDAAADGTTGAARPTTRFAELMRQCRESSAPPSTPPVVKGTNVVKKPKAASLSAAAEEAPPPPLEAGKAAATAPVHQTAVRKRAKGTSNSASAKRTREASAAVSAAATPTHVTTVKGRVSLDELRARRNRTSVLGGSASPHHTSPTPADGGARVGAADSSVANHHSGTAAGDAAQTDQDNDCATDAVSRLLLRYCLGDRAEPVAAEGTADAGATAAAATTSDVEFFNELMQMCESNSLTLSSVELLRELFQHVRVLPRPAVAAGMRKNAGADTSTGAAEADEEETEDREAAAAAMEAYREATRRHEYVQQVVMVLLNRLGQIKAREQQQQQQQGCGPTATTAVAPPQLVIGHGTPSITSGGAPPTPMAPASAWAEWMGGGGGGGGGVDEAAAQAALATAVMTAGYPDPYAHLTVFAQHQPVAPPLGWPSSSSPASWTPSYDGDGRHSHDPHRLGGGGGGAAVAARLVASPFPGAFPLLPPPPHSAAAEDHEMEDLFRIIRVQLTRPPSTTASTSRQERPAGPVGSATVEVSEAERAALRHIQMDFRQQQQQQHRATAPASPPPPQTASTPPTTSLPVSPEVTAVAAEQRRMHATPGPTVDSPPLQSGGGGGGEKTRQQHHNHHRTLFTQQETWLEGPEKTCADSPSTRSVTAPPLEERDNSAAAAAKRHGAALSLHARPFVPHSVAAAESTPTKTTFNRLAAPFVPSTAAAPAPPPAHKPMSAAAHAFVPQQSHVSADAAATGVAANSQLVAANVEGSGSAAASMPLEERDNSAAAAAKRHGAALSLHARPFVPHSVAAAESTPTKTTFNRLAAPFVPSTAAAPAPPPAHKPMNAAAHAFVPQQSHVSADDAAAIGGARSSSAPLLPAAAVQPPALPSPAGGGADPWASYAMFARWRDIMENYYQNVFASMDTAAAASASAAAAAALAAPPSSPGCVPSALQTPPRHS</sequence>
<keyword evidence="3" id="KW-1185">Reference proteome</keyword>
<feature type="compositionally biased region" description="Low complexity" evidence="1">
    <location>
        <begin position="233"/>
        <end position="242"/>
    </location>
</feature>
<feature type="region of interest" description="Disordered" evidence="1">
    <location>
        <begin position="1"/>
        <end position="35"/>
    </location>
</feature>
<comment type="caution">
    <text evidence="2">The sequence shown here is derived from an EMBL/GenBank/DDBJ whole genome shotgun (WGS) entry which is preliminary data.</text>
</comment>
<gene>
    <name evidence="2" type="ORF">NESM_000810000</name>
</gene>
<feature type="compositionally biased region" description="Low complexity" evidence="1">
    <location>
        <begin position="83"/>
        <end position="103"/>
    </location>
</feature>
<dbReference type="EMBL" id="JAECZO010000154">
    <property type="protein sequence ID" value="KAK7198495.1"/>
    <property type="molecule type" value="Genomic_DNA"/>
</dbReference>
<feature type="region of interest" description="Disordered" evidence="1">
    <location>
        <begin position="639"/>
        <end position="663"/>
    </location>
</feature>
<feature type="compositionally biased region" description="Low complexity" evidence="1">
    <location>
        <begin position="561"/>
        <end position="573"/>
    </location>
</feature>
<feature type="region of interest" description="Disordered" evidence="1">
    <location>
        <begin position="400"/>
        <end position="419"/>
    </location>
</feature>
<feature type="region of interest" description="Disordered" evidence="1">
    <location>
        <begin position="560"/>
        <end position="592"/>
    </location>
</feature>
<accession>A0AAW0EXF7</accession>
<feature type="compositionally biased region" description="Low complexity" evidence="1">
    <location>
        <begin position="301"/>
        <end position="311"/>
    </location>
</feature>
<proteinExistence type="predicted"/>
<feature type="compositionally biased region" description="Low complexity" evidence="1">
    <location>
        <begin position="183"/>
        <end position="192"/>
    </location>
</feature>
<dbReference type="AlphaFoldDB" id="A0AAW0EXF7"/>
<feature type="region of interest" description="Disordered" evidence="1">
    <location>
        <begin position="126"/>
        <end position="145"/>
    </location>
</feature>
<name>A0AAW0EXF7_9TRYP</name>
<organism evidence="2 3">
    <name type="scientific">Novymonas esmeraldas</name>
    <dbReference type="NCBI Taxonomy" id="1808958"/>
    <lineage>
        <taxon>Eukaryota</taxon>
        <taxon>Discoba</taxon>
        <taxon>Euglenozoa</taxon>
        <taxon>Kinetoplastea</taxon>
        <taxon>Metakinetoplastina</taxon>
        <taxon>Trypanosomatida</taxon>
        <taxon>Trypanosomatidae</taxon>
        <taxon>Novymonas</taxon>
    </lineage>
</organism>
<evidence type="ECO:0000256" key="1">
    <source>
        <dbReference type="SAM" id="MobiDB-lite"/>
    </source>
</evidence>
<feature type="region of interest" description="Disordered" evidence="1">
    <location>
        <begin position="61"/>
        <end position="105"/>
    </location>
</feature>
<protein>
    <submittedName>
        <fullName evidence="2">Uncharacterized protein</fullName>
    </submittedName>
</protein>
<feature type="region of interest" description="Disordered" evidence="1">
    <location>
        <begin position="265"/>
        <end position="314"/>
    </location>
</feature>
<feature type="compositionally biased region" description="Low complexity" evidence="1">
    <location>
        <begin position="639"/>
        <end position="648"/>
    </location>
</feature>
<evidence type="ECO:0000313" key="3">
    <source>
        <dbReference type="Proteomes" id="UP001430356"/>
    </source>
</evidence>
<feature type="compositionally biased region" description="Basic and acidic residues" evidence="1">
    <location>
        <begin position="576"/>
        <end position="586"/>
    </location>
</feature>
<feature type="region of interest" description="Disordered" evidence="1">
    <location>
        <begin position="1063"/>
        <end position="1082"/>
    </location>
</feature>
<feature type="compositionally biased region" description="Low complexity" evidence="1">
    <location>
        <begin position="19"/>
        <end position="35"/>
    </location>
</feature>
<evidence type="ECO:0000313" key="2">
    <source>
        <dbReference type="EMBL" id="KAK7198495.1"/>
    </source>
</evidence>